<comment type="caution">
    <text evidence="1">The sequence shown here is derived from an EMBL/GenBank/DDBJ whole genome shotgun (WGS) entry which is preliminary data.</text>
</comment>
<name>A0A0V0T3D4_9BILA</name>
<evidence type="ECO:0000313" key="1">
    <source>
        <dbReference type="EMBL" id="KRX33533.1"/>
    </source>
</evidence>
<dbReference type="AlphaFoldDB" id="A0A0V0T3D4"/>
<reference evidence="1 2" key="1">
    <citation type="submission" date="2015-01" db="EMBL/GenBank/DDBJ databases">
        <title>Evolution of Trichinella species and genotypes.</title>
        <authorList>
            <person name="Korhonen P.K."/>
            <person name="Edoardo P."/>
            <person name="Giuseppe L.R."/>
            <person name="Gasser R.B."/>
        </authorList>
    </citation>
    <scope>NUCLEOTIDE SEQUENCE [LARGE SCALE GENOMIC DNA]</scope>
    <source>
        <strain evidence="1">ISS417</strain>
    </source>
</reference>
<proteinExistence type="predicted"/>
<gene>
    <name evidence="1" type="ORF">T05_11968</name>
</gene>
<organism evidence="1 2">
    <name type="scientific">Trichinella murrelli</name>
    <dbReference type="NCBI Taxonomy" id="144512"/>
    <lineage>
        <taxon>Eukaryota</taxon>
        <taxon>Metazoa</taxon>
        <taxon>Ecdysozoa</taxon>
        <taxon>Nematoda</taxon>
        <taxon>Enoplea</taxon>
        <taxon>Dorylaimia</taxon>
        <taxon>Trichinellida</taxon>
        <taxon>Trichinellidae</taxon>
        <taxon>Trichinella</taxon>
    </lineage>
</organism>
<accession>A0A0V0T3D4</accession>
<dbReference type="Proteomes" id="UP000055048">
    <property type="component" value="Unassembled WGS sequence"/>
</dbReference>
<protein>
    <submittedName>
        <fullName evidence="1">Uncharacterized protein</fullName>
    </submittedName>
</protein>
<sequence>MIHIKQPVNHEWSAHDIPNPLSHILSNSLSKIPVPIFHVHFH</sequence>
<evidence type="ECO:0000313" key="2">
    <source>
        <dbReference type="Proteomes" id="UP000055048"/>
    </source>
</evidence>
<dbReference type="EMBL" id="JYDJ01000774">
    <property type="protein sequence ID" value="KRX33533.1"/>
    <property type="molecule type" value="Genomic_DNA"/>
</dbReference>
<keyword evidence="2" id="KW-1185">Reference proteome</keyword>